<dbReference type="PRINTS" id="PR00344">
    <property type="entry name" value="BCTRLSENSOR"/>
</dbReference>
<keyword evidence="9" id="KW-1185">Reference proteome</keyword>
<feature type="compositionally biased region" description="Polar residues" evidence="5">
    <location>
        <begin position="529"/>
        <end position="539"/>
    </location>
</feature>
<dbReference type="SMART" id="SM00448">
    <property type="entry name" value="REC"/>
    <property type="match status" value="2"/>
</dbReference>
<dbReference type="Proteomes" id="UP001165122">
    <property type="component" value="Unassembled WGS sequence"/>
</dbReference>
<evidence type="ECO:0000313" key="9">
    <source>
        <dbReference type="Proteomes" id="UP001165122"/>
    </source>
</evidence>
<dbReference type="AlphaFoldDB" id="A0A9W7DRI5"/>
<dbReference type="InterPro" id="IPR005467">
    <property type="entry name" value="His_kinase_dom"/>
</dbReference>
<dbReference type="PANTHER" id="PTHR43719:SF28">
    <property type="entry name" value="PEROXIDE STRESS-ACTIVATED HISTIDINE KINASE MAK1-RELATED"/>
    <property type="match status" value="1"/>
</dbReference>
<dbReference type="Pfam" id="PF00512">
    <property type="entry name" value="HisKA"/>
    <property type="match status" value="1"/>
</dbReference>
<dbReference type="Gene3D" id="3.30.565.10">
    <property type="entry name" value="Histidine kinase-like ATPase, C-terminal domain"/>
    <property type="match status" value="1"/>
</dbReference>
<dbReference type="PANTHER" id="PTHR43719">
    <property type="entry name" value="TWO-COMPONENT HISTIDINE KINASE"/>
    <property type="match status" value="1"/>
</dbReference>
<dbReference type="Pfam" id="PF01590">
    <property type="entry name" value="GAF"/>
    <property type="match status" value="1"/>
</dbReference>
<protein>
    <submittedName>
        <fullName evidence="8">Uncharacterized protein</fullName>
    </submittedName>
</protein>
<evidence type="ECO:0000259" key="6">
    <source>
        <dbReference type="PROSITE" id="PS50109"/>
    </source>
</evidence>
<dbReference type="InterPro" id="IPR003594">
    <property type="entry name" value="HATPase_dom"/>
</dbReference>
<dbReference type="SUPFAM" id="SSF52172">
    <property type="entry name" value="CheY-like"/>
    <property type="match status" value="2"/>
</dbReference>
<gene>
    <name evidence="8" type="ORF">TrLO_g7447</name>
</gene>
<feature type="compositionally biased region" description="Low complexity" evidence="5">
    <location>
        <begin position="509"/>
        <end position="520"/>
    </location>
</feature>
<dbReference type="Gene3D" id="3.40.50.2300">
    <property type="match status" value="2"/>
</dbReference>
<organism evidence="8 9">
    <name type="scientific">Triparma laevis f. longispina</name>
    <dbReference type="NCBI Taxonomy" id="1714387"/>
    <lineage>
        <taxon>Eukaryota</taxon>
        <taxon>Sar</taxon>
        <taxon>Stramenopiles</taxon>
        <taxon>Ochrophyta</taxon>
        <taxon>Bolidophyceae</taxon>
        <taxon>Parmales</taxon>
        <taxon>Triparmaceae</taxon>
        <taxon>Triparma</taxon>
    </lineage>
</organism>
<feature type="modified residue" description="4-aspartylphosphate" evidence="4">
    <location>
        <position position="596"/>
    </location>
</feature>
<dbReference type="CDD" id="cd00082">
    <property type="entry name" value="HisKA"/>
    <property type="match status" value="1"/>
</dbReference>
<keyword evidence="2" id="KW-0808">Transferase</keyword>
<feature type="domain" description="Response regulatory" evidence="7">
    <location>
        <begin position="744"/>
        <end position="872"/>
    </location>
</feature>
<dbReference type="GO" id="GO:0000155">
    <property type="term" value="F:phosphorelay sensor kinase activity"/>
    <property type="evidence" value="ECO:0007669"/>
    <property type="project" value="InterPro"/>
</dbReference>
<dbReference type="SUPFAM" id="SSF55874">
    <property type="entry name" value="ATPase domain of HSP90 chaperone/DNA topoisomerase II/histidine kinase"/>
    <property type="match status" value="1"/>
</dbReference>
<dbReference type="InterPro" id="IPR036890">
    <property type="entry name" value="HATPase_C_sf"/>
</dbReference>
<dbReference type="SUPFAM" id="SSF47384">
    <property type="entry name" value="Homodimeric domain of signal transducing histidine kinase"/>
    <property type="match status" value="1"/>
</dbReference>
<dbReference type="InterPro" id="IPR003018">
    <property type="entry name" value="GAF"/>
</dbReference>
<name>A0A9W7DRI5_9STRA</name>
<evidence type="ECO:0000256" key="5">
    <source>
        <dbReference type="SAM" id="MobiDB-lite"/>
    </source>
</evidence>
<evidence type="ECO:0000256" key="4">
    <source>
        <dbReference type="PROSITE-ProRule" id="PRU00169"/>
    </source>
</evidence>
<keyword evidence="1 4" id="KW-0597">Phosphoprotein</keyword>
<evidence type="ECO:0000256" key="2">
    <source>
        <dbReference type="ARBA" id="ARBA00022679"/>
    </source>
</evidence>
<feature type="modified residue" description="4-aspartylphosphate" evidence="4">
    <location>
        <position position="793"/>
    </location>
</feature>
<dbReference type="EMBL" id="BRXW01000414">
    <property type="protein sequence ID" value="GMH52067.1"/>
    <property type="molecule type" value="Genomic_DNA"/>
</dbReference>
<dbReference type="InterPro" id="IPR036097">
    <property type="entry name" value="HisK_dim/P_sf"/>
</dbReference>
<feature type="domain" description="Response regulatory" evidence="7">
    <location>
        <begin position="547"/>
        <end position="672"/>
    </location>
</feature>
<dbReference type="InterPro" id="IPR011006">
    <property type="entry name" value="CheY-like_superfamily"/>
</dbReference>
<dbReference type="Gene3D" id="1.10.287.130">
    <property type="match status" value="1"/>
</dbReference>
<dbReference type="Pfam" id="PF02518">
    <property type="entry name" value="HATPase_c"/>
    <property type="match status" value="1"/>
</dbReference>
<dbReference type="SMART" id="SM00388">
    <property type="entry name" value="HisKA"/>
    <property type="match status" value="1"/>
</dbReference>
<feature type="region of interest" description="Disordered" evidence="5">
    <location>
        <begin position="489"/>
        <end position="543"/>
    </location>
</feature>
<dbReference type="CDD" id="cd17546">
    <property type="entry name" value="REC_hyHK_CKI1_RcsC-like"/>
    <property type="match status" value="1"/>
</dbReference>
<reference evidence="9" key="1">
    <citation type="journal article" date="2023" name="Commun. Biol.">
        <title>Genome analysis of Parmales, the sister group of diatoms, reveals the evolutionary specialization of diatoms from phago-mixotrophs to photoautotrophs.</title>
        <authorList>
            <person name="Ban H."/>
            <person name="Sato S."/>
            <person name="Yoshikawa S."/>
            <person name="Yamada K."/>
            <person name="Nakamura Y."/>
            <person name="Ichinomiya M."/>
            <person name="Sato N."/>
            <person name="Blanc-Mathieu R."/>
            <person name="Endo H."/>
            <person name="Kuwata A."/>
            <person name="Ogata H."/>
        </authorList>
    </citation>
    <scope>NUCLEOTIDE SEQUENCE [LARGE SCALE GENOMIC DNA]</scope>
    <source>
        <strain evidence="9">NIES 3700</strain>
    </source>
</reference>
<evidence type="ECO:0000256" key="3">
    <source>
        <dbReference type="ARBA" id="ARBA00022777"/>
    </source>
</evidence>
<dbReference type="InterPro" id="IPR029016">
    <property type="entry name" value="GAF-like_dom_sf"/>
</dbReference>
<evidence type="ECO:0000313" key="8">
    <source>
        <dbReference type="EMBL" id="GMH52067.1"/>
    </source>
</evidence>
<evidence type="ECO:0000259" key="7">
    <source>
        <dbReference type="PROSITE" id="PS50110"/>
    </source>
</evidence>
<dbReference type="InterPro" id="IPR003661">
    <property type="entry name" value="HisK_dim/P_dom"/>
</dbReference>
<dbReference type="PROSITE" id="PS50110">
    <property type="entry name" value="RESPONSE_REGULATORY"/>
    <property type="match status" value="2"/>
</dbReference>
<dbReference type="Gene3D" id="3.30.450.40">
    <property type="match status" value="1"/>
</dbReference>
<dbReference type="Pfam" id="PF00072">
    <property type="entry name" value="Response_reg"/>
    <property type="match status" value="1"/>
</dbReference>
<dbReference type="InterPro" id="IPR004358">
    <property type="entry name" value="Sig_transdc_His_kin-like_C"/>
</dbReference>
<dbReference type="InterPro" id="IPR050956">
    <property type="entry name" value="2C_system_His_kinase"/>
</dbReference>
<dbReference type="PROSITE" id="PS50109">
    <property type="entry name" value="HIS_KIN"/>
    <property type="match status" value="1"/>
</dbReference>
<evidence type="ECO:0000256" key="1">
    <source>
        <dbReference type="ARBA" id="ARBA00022553"/>
    </source>
</evidence>
<feature type="domain" description="Histidine kinase" evidence="6">
    <location>
        <begin position="238"/>
        <end position="461"/>
    </location>
</feature>
<dbReference type="SUPFAM" id="SSF55781">
    <property type="entry name" value="GAF domain-like"/>
    <property type="match status" value="1"/>
</dbReference>
<sequence>MSDSNANVGSHANVVFTSSGLSVDSLRSIVMGCNSNMCAIGHQNVLTGEALGVDGFLAGEGLVDQEASRLECLKSYQVLDTISEGEFERITALAARVFNVPIALISLVDVGRQWFKSNHGLGDVYETPRDQAFCAYTIQNQGDFFIIEDATKDDRFMDNPLVTGPPDIRMYAGTPLIMPEGYKLGSFCIIDSKPRPEGLTIFEKQTLRELADMVVERLVLRKNDKQRLIEDKSKYMASTAHDLLTPLTGMQLSLSLAKRSEDRKEIHEYINTSLQCAEMMGMIVNRSMSLFSPKSKRKFGEDDAVEEKWKKVDVSSIFNRVKRVIKTYPKTVEVELVMPPDIPQIILMRGSGEVSVYQATLNFLTNACKATREGWVKLTVDIKDEQLFVECEDTGCGVRPEQQSELFVPFSELNKSTLHGTGLGLYSVASHIKRLNGYYGYRSRGSNPTLSVLPPALPMEGQPSSQPLQGSIFWFRIPAKEFTGMELDDEYQSSEQSNPNLASSDKKASLSSMASSTSSDPPGKKLKASSKSPEGNAQPSKYKRKRTALIIDDSLTVRKPLARAIKNKDFDVETATNGLEGLERMKKNCYDLVFCDFLMPIMDGIECVKNIRAWEASNRKGFHQLVIGISANAGIETDTKNTEKPFSEYGFDGFQPKPVSLAYIGKLTESAQVANSTKRLNDHLLELNKNNLGGTVKFPSYEFNKAHGSFQKNKNASHDSSISSLGDAYLGVNQDSGDKKRKPLCLVAEDSVSVQRMLKRAVESAGYKVYTCSNAETLLELLKKRTYALCLIDSQLEQAGMHEVVDKNGSLAIKKLKEFEKSTGRSPCQRNIWSISGGAGSDDSDPNSALYDGFIEKPIPFEILQDLLKSVHRNWTNRMLVQDGNTFG</sequence>
<keyword evidence="3" id="KW-0418">Kinase</keyword>
<dbReference type="InterPro" id="IPR001789">
    <property type="entry name" value="Sig_transdc_resp-reg_receiver"/>
</dbReference>
<accession>A0A9W7DRI5</accession>
<comment type="caution">
    <text evidence="8">The sequence shown here is derived from an EMBL/GenBank/DDBJ whole genome shotgun (WGS) entry which is preliminary data.</text>
</comment>
<proteinExistence type="predicted"/>
<dbReference type="SMART" id="SM00387">
    <property type="entry name" value="HATPase_c"/>
    <property type="match status" value="1"/>
</dbReference>
<dbReference type="OrthoDB" id="303614at2759"/>